<evidence type="ECO:0000313" key="7">
    <source>
        <dbReference type="EMBL" id="RHY12438.1"/>
    </source>
</evidence>
<evidence type="ECO:0000313" key="25">
    <source>
        <dbReference type="Proteomes" id="UP000285712"/>
    </source>
</evidence>
<evidence type="ECO:0000256" key="1">
    <source>
        <dbReference type="ARBA" id="ARBA00008760"/>
    </source>
</evidence>
<dbReference type="Pfam" id="PF00830">
    <property type="entry name" value="Ribosomal_L28"/>
    <property type="match status" value="1"/>
</dbReference>
<evidence type="ECO:0000313" key="22">
    <source>
        <dbReference type="Proteomes" id="UP000275652"/>
    </source>
</evidence>
<evidence type="ECO:0000313" key="12">
    <source>
        <dbReference type="EMBL" id="RHZ07838.1"/>
    </source>
</evidence>
<dbReference type="Proteomes" id="UP000266196">
    <property type="component" value="Unassembled WGS sequence"/>
</dbReference>
<dbReference type="InterPro" id="IPR034704">
    <property type="entry name" value="Ribosomal_bL28/bL31-like_sf"/>
</dbReference>
<dbReference type="InterPro" id="IPR026569">
    <property type="entry name" value="Ribosomal_bL28"/>
</dbReference>
<comment type="similarity">
    <text evidence="1">Belongs to the bacterial ribosomal protein bL28 family.</text>
</comment>
<evidence type="ECO:0000313" key="6">
    <source>
        <dbReference type="EMBL" id="RHY01153.1"/>
    </source>
</evidence>
<dbReference type="EMBL" id="QUTG01003517">
    <property type="protein sequence ID" value="RHY91261.1"/>
    <property type="molecule type" value="Genomic_DNA"/>
</dbReference>
<organism evidence="10 18">
    <name type="scientific">Aphanomyces astaci</name>
    <name type="common">Crayfish plague agent</name>
    <dbReference type="NCBI Taxonomy" id="112090"/>
    <lineage>
        <taxon>Eukaryota</taxon>
        <taxon>Sar</taxon>
        <taxon>Stramenopiles</taxon>
        <taxon>Oomycota</taxon>
        <taxon>Saprolegniomycetes</taxon>
        <taxon>Saprolegniales</taxon>
        <taxon>Verrucalvaceae</taxon>
        <taxon>Aphanomyces</taxon>
    </lineage>
</organism>
<evidence type="ECO:0000313" key="11">
    <source>
        <dbReference type="EMBL" id="RHY91261.1"/>
    </source>
</evidence>
<gene>
    <name evidence="5" type="ORF">AaE_004727</name>
    <name evidence="6" type="ORF">DYB25_006852</name>
    <name evidence="14" type="ORF">DYB26_000686</name>
    <name evidence="16" type="ORF">DYB28_006937</name>
    <name evidence="9" type="ORF">DYB30_007101</name>
    <name evidence="12" type="ORF">DYB31_006569</name>
    <name evidence="15" type="ORF">DYB31_010041</name>
    <name evidence="8" type="ORF">DYB34_002071</name>
    <name evidence="11" type="ORF">DYB35_003437</name>
    <name evidence="7" type="ORF">DYB36_003169</name>
    <name evidence="13" type="ORF">DYB37_005029</name>
    <name evidence="10" type="ORF">DYB38_004254</name>
</gene>
<dbReference type="EMBL" id="QUTF01012319">
    <property type="protein sequence ID" value="RHZ24242.1"/>
    <property type="molecule type" value="Genomic_DNA"/>
</dbReference>
<dbReference type="Proteomes" id="UP000469452">
    <property type="component" value="Unassembled WGS sequence"/>
</dbReference>
<dbReference type="EMBL" id="QUTH01002998">
    <property type="protein sequence ID" value="RHZ22434.1"/>
    <property type="molecule type" value="Genomic_DNA"/>
</dbReference>
<evidence type="ECO:0000313" key="9">
    <source>
        <dbReference type="EMBL" id="RHY69489.1"/>
    </source>
</evidence>
<evidence type="ECO:0000313" key="21">
    <source>
        <dbReference type="Proteomes" id="UP000266643"/>
    </source>
</evidence>
<dbReference type="Proteomes" id="UP000285712">
    <property type="component" value="Unassembled WGS sequence"/>
</dbReference>
<dbReference type="PANTHER" id="PTHR13528">
    <property type="entry name" value="39S RIBOSOMAL PROTEIN L28, MITOCHONDRIAL"/>
    <property type="match status" value="1"/>
</dbReference>
<dbReference type="Proteomes" id="UP000275652">
    <property type="component" value="Unassembled WGS sequence"/>
</dbReference>
<dbReference type="EMBL" id="QUSZ01004848">
    <property type="protein sequence ID" value="RHY12438.1"/>
    <property type="molecule type" value="Genomic_DNA"/>
</dbReference>
<dbReference type="GO" id="GO:0005762">
    <property type="term" value="C:mitochondrial large ribosomal subunit"/>
    <property type="evidence" value="ECO:0007669"/>
    <property type="project" value="TreeGrafter"/>
</dbReference>
<evidence type="ECO:0000313" key="27">
    <source>
        <dbReference type="Proteomes" id="UP000469452"/>
    </source>
</evidence>
<evidence type="ECO:0000313" key="14">
    <source>
        <dbReference type="EMBL" id="RHZ24242.1"/>
    </source>
</evidence>
<evidence type="ECO:0000313" key="23">
    <source>
        <dbReference type="Proteomes" id="UP000283543"/>
    </source>
</evidence>
<evidence type="ECO:0000313" key="10">
    <source>
        <dbReference type="EMBL" id="RHY72121.1"/>
    </source>
</evidence>
<dbReference type="AlphaFoldDB" id="A0A397DVX5"/>
<evidence type="ECO:0000313" key="13">
    <source>
        <dbReference type="EMBL" id="RHZ22434.1"/>
    </source>
</evidence>
<reference evidence="16 22" key="1">
    <citation type="journal article" date="2018" name="J. Invertebr. Pathol.">
        <title>New genotyping method for the causative agent of crayfish plague (Aphanomyces astaci) based on whole genome data.</title>
        <authorList>
            <person name="Minardi D."/>
            <person name="Studholme D.J."/>
            <person name="van der Giezen M."/>
            <person name="Pretto T."/>
            <person name="Oidtmann B."/>
        </authorList>
    </citation>
    <scope>NUCLEOTIDE SEQUENCE [LARGE SCALE GENOMIC DNA]</scope>
    <source>
        <strain evidence="16 22">KB13</strain>
    </source>
</reference>
<dbReference type="EMBL" id="QUTD01004147">
    <property type="protein sequence ID" value="RHY69489.1"/>
    <property type="molecule type" value="Genomic_DNA"/>
</dbReference>
<dbReference type="InterPro" id="IPR037147">
    <property type="entry name" value="Ribosomal_bL28_sf"/>
</dbReference>
<dbReference type="VEuPathDB" id="FungiDB:H257_10014"/>
<keyword evidence="3" id="KW-0687">Ribonucleoprotein</keyword>
<dbReference type="FunFam" id="2.30.170.40:FF:000003">
    <property type="entry name" value="54S ribosomal protein L24"/>
    <property type="match status" value="1"/>
</dbReference>
<dbReference type="Proteomes" id="UP000265427">
    <property type="component" value="Unassembled WGS sequence"/>
</dbReference>
<evidence type="ECO:0000313" key="15">
    <source>
        <dbReference type="EMBL" id="RHZ31830.1"/>
    </source>
</evidence>
<dbReference type="Proteomes" id="UP000285430">
    <property type="component" value="Unassembled WGS sequence"/>
</dbReference>
<evidence type="ECO:0000313" key="24">
    <source>
        <dbReference type="Proteomes" id="UP000285430"/>
    </source>
</evidence>
<dbReference type="Proteomes" id="UP000266643">
    <property type="component" value="Unassembled WGS sequence"/>
</dbReference>
<dbReference type="EMBL" id="QUTB01005406">
    <property type="protein sequence ID" value="RHY55672.1"/>
    <property type="molecule type" value="Genomic_DNA"/>
</dbReference>
<protein>
    <recommendedName>
        <fullName evidence="4">Large ribosomal subunit protein bL28m</fullName>
    </recommendedName>
</protein>
<dbReference type="Proteomes" id="UP000283543">
    <property type="component" value="Unassembled WGS sequence"/>
</dbReference>
<reference evidence="17 18" key="2">
    <citation type="submission" date="2018-08" db="EMBL/GenBank/DDBJ databases">
        <title>Aphanomyces genome sequencing and annotation.</title>
        <authorList>
            <person name="Minardi D."/>
            <person name="Oidtmann B."/>
            <person name="Van Der Giezen M."/>
            <person name="Studholme D.J."/>
        </authorList>
    </citation>
    <scope>NUCLEOTIDE SEQUENCE [LARGE SCALE GENOMIC DNA]</scope>
    <source>
        <strain evidence="12 19">197901</strain>
        <strain evidence="9 21">D2</strain>
        <strain evidence="13 24">Da</strain>
        <strain evidence="14 26">FDL457</strain>
        <strain evidence="7 17">Kv</strain>
        <strain evidence="10 18">SA</strain>
        <strain evidence="8 23">Si</strain>
        <strain evidence="11 25">Sv</strain>
        <strain evidence="6 20">Yx</strain>
    </source>
</reference>
<evidence type="ECO:0000313" key="20">
    <source>
        <dbReference type="Proteomes" id="UP000266239"/>
    </source>
</evidence>
<reference evidence="5 27" key="3">
    <citation type="submission" date="2019-06" db="EMBL/GenBank/DDBJ databases">
        <title>Genomics analysis of Aphanomyces spp. identifies a new class of oomycete effector associated with host adaptation.</title>
        <authorList>
            <person name="Gaulin E."/>
        </authorList>
    </citation>
    <scope>NUCLEOTIDE SEQUENCE [LARGE SCALE GENOMIC DNA]</scope>
    <source>
        <strain evidence="5 27">E</strain>
    </source>
</reference>
<evidence type="ECO:0000313" key="17">
    <source>
        <dbReference type="Proteomes" id="UP000265427"/>
    </source>
</evidence>
<evidence type="ECO:0000313" key="5">
    <source>
        <dbReference type="EMBL" id="KAF0756209.1"/>
    </source>
</evidence>
<evidence type="ECO:0000256" key="4">
    <source>
        <dbReference type="ARBA" id="ARBA00035269"/>
    </source>
</evidence>
<proteinExistence type="inferred from homology"/>
<sequence>MSSISFLMQQFARAAPPQHVSGRAARGLFAGRDKRFGNNVSFSQRKTRRAWKVNAQHKALYSEALDEKIPLHVTAHTLRCVDKAGGLDNYLMSITSMAELGTKGSLARYRISEALRSARLNPAGEVVEAATN</sequence>
<dbReference type="EMBL" id="QUTC01002984">
    <property type="protein sequence ID" value="RHY72121.1"/>
    <property type="molecule type" value="Genomic_DNA"/>
</dbReference>
<dbReference type="PANTHER" id="PTHR13528:SF2">
    <property type="entry name" value="LARGE RIBOSOMAL SUBUNIT PROTEIN BL28M"/>
    <property type="match status" value="1"/>
</dbReference>
<keyword evidence="2" id="KW-0689">Ribosomal protein</keyword>
<evidence type="ECO:0000313" key="16">
    <source>
        <dbReference type="EMBL" id="RLO11556.1"/>
    </source>
</evidence>
<dbReference type="EMBL" id="VJMI01010303">
    <property type="protein sequence ID" value="KAF0756209.1"/>
    <property type="molecule type" value="Genomic_DNA"/>
</dbReference>
<dbReference type="Proteomes" id="UP000265716">
    <property type="component" value="Unassembled WGS sequence"/>
</dbReference>
<evidence type="ECO:0000313" key="18">
    <source>
        <dbReference type="Proteomes" id="UP000265716"/>
    </source>
</evidence>
<name>A0A397DVX5_APHAT</name>
<evidence type="ECO:0000313" key="26">
    <source>
        <dbReference type="Proteomes" id="UP000286510"/>
    </source>
</evidence>
<dbReference type="Proteomes" id="UP000286510">
    <property type="component" value="Unassembled WGS sequence"/>
</dbReference>
<evidence type="ECO:0000313" key="8">
    <source>
        <dbReference type="EMBL" id="RHY55672.1"/>
    </source>
</evidence>
<accession>A0A397DVX5</accession>
<dbReference type="Proteomes" id="UP000266239">
    <property type="component" value="Unassembled WGS sequence"/>
</dbReference>
<dbReference type="EMBL" id="QUTE01006711">
    <property type="protein sequence ID" value="RHZ31830.1"/>
    <property type="molecule type" value="Genomic_DNA"/>
</dbReference>
<evidence type="ECO:0000256" key="2">
    <source>
        <dbReference type="ARBA" id="ARBA00022980"/>
    </source>
</evidence>
<dbReference type="EMBL" id="QUTI01015617">
    <property type="protein sequence ID" value="RLO11556.1"/>
    <property type="molecule type" value="Genomic_DNA"/>
</dbReference>
<dbReference type="EMBL" id="QUTE01012177">
    <property type="protein sequence ID" value="RHZ07838.1"/>
    <property type="molecule type" value="Genomic_DNA"/>
</dbReference>
<evidence type="ECO:0000313" key="19">
    <source>
        <dbReference type="Proteomes" id="UP000266196"/>
    </source>
</evidence>
<dbReference type="SUPFAM" id="SSF143800">
    <property type="entry name" value="L28p-like"/>
    <property type="match status" value="1"/>
</dbReference>
<dbReference type="GO" id="GO:0003735">
    <property type="term" value="F:structural constituent of ribosome"/>
    <property type="evidence" value="ECO:0007669"/>
    <property type="project" value="InterPro"/>
</dbReference>
<evidence type="ECO:0000256" key="3">
    <source>
        <dbReference type="ARBA" id="ARBA00023274"/>
    </source>
</evidence>
<dbReference type="EMBL" id="QUTA01009343">
    <property type="protein sequence ID" value="RHY01153.1"/>
    <property type="molecule type" value="Genomic_DNA"/>
</dbReference>
<dbReference type="Gene3D" id="2.30.170.40">
    <property type="entry name" value="Ribosomal protein L28/L24"/>
    <property type="match status" value="1"/>
</dbReference>
<comment type="caution">
    <text evidence="10">The sequence shown here is derived from an EMBL/GenBank/DDBJ whole genome shotgun (WGS) entry which is preliminary data.</text>
</comment>